<evidence type="ECO:0000313" key="6">
    <source>
        <dbReference type="Proteomes" id="UP000823598"/>
    </source>
</evidence>
<feature type="domain" description="Cleaved adhesin" evidence="2">
    <location>
        <begin position="619"/>
        <end position="690"/>
    </location>
</feature>
<proteinExistence type="predicted"/>
<accession>A0A9D9IQ84</accession>
<dbReference type="Gene3D" id="2.60.40.10">
    <property type="entry name" value="Immunoglobulins"/>
    <property type="match status" value="2"/>
</dbReference>
<dbReference type="AlphaFoldDB" id="A0A9D9IQ84"/>
<dbReference type="EMBL" id="JADIMC010000030">
    <property type="protein sequence ID" value="MBO8475811.1"/>
    <property type="molecule type" value="Genomic_DNA"/>
</dbReference>
<dbReference type="InterPro" id="IPR011635">
    <property type="entry name" value="CARDB"/>
</dbReference>
<evidence type="ECO:0000259" key="4">
    <source>
        <dbReference type="Pfam" id="PF18962"/>
    </source>
</evidence>
<dbReference type="InterPro" id="IPR026444">
    <property type="entry name" value="Secre_tail"/>
</dbReference>
<dbReference type="NCBIfam" id="TIGR04183">
    <property type="entry name" value="Por_Secre_tail"/>
    <property type="match status" value="1"/>
</dbReference>
<dbReference type="InterPro" id="IPR013783">
    <property type="entry name" value="Ig-like_fold"/>
</dbReference>
<name>A0A9D9IQ84_9BACT</name>
<reference evidence="5" key="1">
    <citation type="submission" date="2020-10" db="EMBL/GenBank/DDBJ databases">
        <authorList>
            <person name="Gilroy R."/>
        </authorList>
    </citation>
    <scope>NUCLEOTIDE SEQUENCE</scope>
    <source>
        <strain evidence="5">6919</strain>
    </source>
</reference>
<protein>
    <submittedName>
        <fullName evidence="5">Choice-of-anchor J domain-containing protein</fullName>
    </submittedName>
</protein>
<feature type="domain" description="CARDB" evidence="3">
    <location>
        <begin position="170"/>
        <end position="253"/>
    </location>
</feature>
<dbReference type="Proteomes" id="UP000823598">
    <property type="component" value="Unassembled WGS sequence"/>
</dbReference>
<evidence type="ECO:0000259" key="2">
    <source>
        <dbReference type="Pfam" id="PF07675"/>
    </source>
</evidence>
<sequence>MKLFSTFLLAAATAVTAQAAETVFECPLNTQEQADQWTVIDNNHDDYTWEFDDYLETMGCSTTNPDMGADDWLISPEINVEAGMYMLAFEYRGSSGDKMDVFYGNGQTIEDMDNLLLDLPSTDGDFITYTKMFTVAEDGKIYLGFHAKSDAWSYQVTLRNVKLTTSEGKDLQAMSVSSIKSGYNLGSAPVKLSIYNNGVADVLNFQVAYQINENPAVTETVNATIKAGESYEYTFSTQADFTQPGTYDIKAWTALEGDELANNNECSTSVQHCKISAVPYSTSFEPEDNTADIIFLDLNEDPADDKNGDWGITTDDGWFSNFARTGSNSLCYFYSKNHPGDDWAFMPAVHMTPGYYAVKFWYSGMDGYPEKMKLYYGELTEGQQSPTPESMTHTVVDLPNIDTSSYVESANVIHIEKEGDYIFGFYCYSDANQNTLAVDDFSITPIENIESDLAVSLIFPTTDYLIKGTSSTQIAFSITNNGIEAMENTAITVSIDGNQVSTDNIATIAAQETKQFLTPEVLADLESGNHTLKVEIINAGDQVASNNAADLEFKLVENATVIYDFETNEELEYGEKPALPEGFIFKTEDGGTVNSALSSDFPNNEAWNYIAINTHELYGDWMFGAASWLDGAEQADRWCIFPKVKITGNNADAVWASNSADSNFPETYEVLVSTTGTETADFEKVLTVENDASQPSLHGVDLSKYNGKEIHLAIRLVTADGYFLTIDNVGFYGNVEHAQGGISNIKDNGWKVAVDGEELTCTAENVNNITIYDISGRFAASSNSQTVNISGLQKGIYIAVITADGQTLQYKFAK</sequence>
<dbReference type="NCBIfam" id="NF038128">
    <property type="entry name" value="choice_anch_J"/>
    <property type="match status" value="2"/>
</dbReference>
<dbReference type="Gene3D" id="2.60.120.200">
    <property type="match status" value="3"/>
</dbReference>
<organism evidence="5 6">
    <name type="scientific">Candidatus Limisoma faecipullorum</name>
    <dbReference type="NCBI Taxonomy" id="2840854"/>
    <lineage>
        <taxon>Bacteria</taxon>
        <taxon>Pseudomonadati</taxon>
        <taxon>Bacteroidota</taxon>
        <taxon>Bacteroidia</taxon>
        <taxon>Bacteroidales</taxon>
        <taxon>Candidatus Limisoma</taxon>
    </lineage>
</organism>
<dbReference type="Pfam" id="PF07675">
    <property type="entry name" value="Cleaved_Adhesin"/>
    <property type="match status" value="1"/>
</dbReference>
<evidence type="ECO:0000259" key="3">
    <source>
        <dbReference type="Pfam" id="PF07705"/>
    </source>
</evidence>
<feature type="domain" description="CARDB" evidence="3">
    <location>
        <begin position="467"/>
        <end position="536"/>
    </location>
</feature>
<reference evidence="5" key="2">
    <citation type="journal article" date="2021" name="PeerJ">
        <title>Extensive microbial diversity within the chicken gut microbiome revealed by metagenomics and culture.</title>
        <authorList>
            <person name="Gilroy R."/>
            <person name="Ravi A."/>
            <person name="Getino M."/>
            <person name="Pursley I."/>
            <person name="Horton D.L."/>
            <person name="Alikhan N.F."/>
            <person name="Baker D."/>
            <person name="Gharbi K."/>
            <person name="Hall N."/>
            <person name="Watson M."/>
            <person name="Adriaenssens E.M."/>
            <person name="Foster-Nyarko E."/>
            <person name="Jarju S."/>
            <person name="Secka A."/>
            <person name="Antonio M."/>
            <person name="Oren A."/>
            <person name="Chaudhuri R.R."/>
            <person name="La Ragione R."/>
            <person name="Hildebrand F."/>
            <person name="Pallen M.J."/>
        </authorList>
    </citation>
    <scope>NUCLEOTIDE SEQUENCE</scope>
    <source>
        <strain evidence="5">6919</strain>
    </source>
</reference>
<feature type="signal peptide" evidence="1">
    <location>
        <begin position="1"/>
        <end position="19"/>
    </location>
</feature>
<evidence type="ECO:0000313" key="5">
    <source>
        <dbReference type="EMBL" id="MBO8475811.1"/>
    </source>
</evidence>
<dbReference type="Pfam" id="PF18962">
    <property type="entry name" value="Por_Secre_tail"/>
    <property type="match status" value="1"/>
</dbReference>
<dbReference type="Pfam" id="PF07705">
    <property type="entry name" value="CARDB"/>
    <property type="match status" value="2"/>
</dbReference>
<gene>
    <name evidence="5" type="ORF">IAB88_02325</name>
</gene>
<feature type="chain" id="PRO_5038383990" evidence="1">
    <location>
        <begin position="20"/>
        <end position="814"/>
    </location>
</feature>
<evidence type="ECO:0000256" key="1">
    <source>
        <dbReference type="SAM" id="SignalP"/>
    </source>
</evidence>
<dbReference type="InterPro" id="IPR011628">
    <property type="entry name" value="Cleaved_adhesin"/>
</dbReference>
<keyword evidence="1" id="KW-0732">Signal</keyword>
<feature type="domain" description="Secretion system C-terminal sorting" evidence="4">
    <location>
        <begin position="765"/>
        <end position="811"/>
    </location>
</feature>
<comment type="caution">
    <text evidence="5">The sequence shown here is derived from an EMBL/GenBank/DDBJ whole genome shotgun (WGS) entry which is preliminary data.</text>
</comment>